<reference evidence="7" key="1">
    <citation type="submission" date="2021-03" db="EMBL/GenBank/DDBJ databases">
        <authorList>
            <person name="Bekaert M."/>
        </authorList>
    </citation>
    <scope>NUCLEOTIDE SEQUENCE</scope>
</reference>
<keyword evidence="3" id="KW-0067">ATP-binding</keyword>
<feature type="region of interest" description="Disordered" evidence="5">
    <location>
        <begin position="84"/>
        <end position="133"/>
    </location>
</feature>
<feature type="domain" description="C2H2-type" evidence="6">
    <location>
        <begin position="200"/>
        <end position="228"/>
    </location>
</feature>
<proteinExistence type="inferred from homology"/>
<keyword evidence="8" id="KW-1185">Reference proteome</keyword>
<dbReference type="InterPro" id="IPR046903">
    <property type="entry name" value="Mab-21-like_nuc_Trfase"/>
</dbReference>
<organism evidence="7 8">
    <name type="scientific">Mytilus edulis</name>
    <name type="common">Blue mussel</name>
    <dbReference type="NCBI Taxonomy" id="6550"/>
    <lineage>
        <taxon>Eukaryota</taxon>
        <taxon>Metazoa</taxon>
        <taxon>Spiralia</taxon>
        <taxon>Lophotrochozoa</taxon>
        <taxon>Mollusca</taxon>
        <taxon>Bivalvia</taxon>
        <taxon>Autobranchia</taxon>
        <taxon>Pteriomorphia</taxon>
        <taxon>Mytilida</taxon>
        <taxon>Mytiloidea</taxon>
        <taxon>Mytilidae</taxon>
        <taxon>Mytilinae</taxon>
        <taxon>Mytilus</taxon>
    </lineage>
</organism>
<evidence type="ECO:0000313" key="7">
    <source>
        <dbReference type="EMBL" id="CAG2246662.1"/>
    </source>
</evidence>
<feature type="compositionally biased region" description="Basic and acidic residues" evidence="5">
    <location>
        <begin position="25"/>
        <end position="40"/>
    </location>
</feature>
<dbReference type="EMBL" id="CAJPWZ010002878">
    <property type="protein sequence ID" value="CAG2246662.1"/>
    <property type="molecule type" value="Genomic_DNA"/>
</dbReference>
<dbReference type="SMART" id="SM00355">
    <property type="entry name" value="ZnF_C2H2"/>
    <property type="match status" value="4"/>
</dbReference>
<name>A0A8S3UWF7_MYTED</name>
<dbReference type="AlphaFoldDB" id="A0A8S3UWF7"/>
<feature type="domain" description="C2H2-type" evidence="6">
    <location>
        <begin position="60"/>
        <end position="88"/>
    </location>
</feature>
<dbReference type="InterPro" id="IPR013087">
    <property type="entry name" value="Znf_C2H2_type"/>
</dbReference>
<dbReference type="PANTHER" id="PTHR10656:SF42">
    <property type="entry name" value="CYCLIC GMP-AMP SYNTHASE-LIKE PROTEIN-RELATED"/>
    <property type="match status" value="1"/>
</dbReference>
<evidence type="ECO:0000313" key="8">
    <source>
        <dbReference type="Proteomes" id="UP000683360"/>
    </source>
</evidence>
<keyword evidence="4" id="KW-0863">Zinc-finger</keyword>
<keyword evidence="2" id="KW-0547">Nucleotide-binding</keyword>
<dbReference type="PROSITE" id="PS00028">
    <property type="entry name" value="ZINC_FINGER_C2H2_1"/>
    <property type="match status" value="2"/>
</dbReference>
<evidence type="ECO:0000256" key="3">
    <source>
        <dbReference type="ARBA" id="ARBA00022840"/>
    </source>
</evidence>
<evidence type="ECO:0000256" key="2">
    <source>
        <dbReference type="ARBA" id="ARBA00022741"/>
    </source>
</evidence>
<gene>
    <name evidence="7" type="ORF">MEDL_58604</name>
</gene>
<sequence>MKKCDICFKDYKGDAGIRIHKSKAHKDEPLGGASTKDKQSKTKTTIQASYGDHQTKDFKFKCKFCDKRTETETGLRIHHGIVHKGTNYPEHSSTDKKASRTKSVPDAHGITYPEPFSTDEKGSRTKSVQDAHGGNHADDLLFKCKFCDKTSQTERGLKIHHGRAHQGTTYPEPSSTDQKGSGTKSVPDAHGGNHTDDLQFNCKFCDKTFQTERGLKIHHGRVHQDKDFPGHCYKNSTGSTAATKDPYAKSVAKEELLRSPSVPLDMMVKIDKATVTDQAIDRLSDQLEECKMSKKDSSAASEAMNSFTDSFLTELNKISKLKWFFFNSGSFYDKTRNSPDEFDLMIYPDVQVSVDFDDKSVLGFYKVKMVSTRVPELDGTVTRNDYIRPEAYKTYVFELFDRVLQKIREGRRVTKRVKSRNSPAYTIDYKAIPGKKAIDVDLVPCFKIEGWPPVAKRLDPKWISYDSVVHNAMKSCDVVCKKCPHDHPDNNLLWRLSFAKAEKMLMKHANSSGDSTFKKDAYRFIKLYICNMKDQFPGKIQKFSSYCIKQFIFTEFDNWPKKPTEEVIIQRNILKHLIEGLEERCIPNYFLQNDNVLQFIPTDELNLLCRGMKMEYEKLLGKKRSK</sequence>
<dbReference type="GO" id="GO:0008270">
    <property type="term" value="F:zinc ion binding"/>
    <property type="evidence" value="ECO:0007669"/>
    <property type="project" value="UniProtKB-KW"/>
</dbReference>
<dbReference type="Pfam" id="PF03281">
    <property type="entry name" value="Mab-21"/>
    <property type="match status" value="1"/>
</dbReference>
<keyword evidence="4" id="KW-0479">Metal-binding</keyword>
<dbReference type="Gene3D" id="3.30.460.90">
    <property type="match status" value="1"/>
</dbReference>
<keyword evidence="4" id="KW-0862">Zinc</keyword>
<feature type="compositionally biased region" description="Polar residues" evidence="5">
    <location>
        <begin position="166"/>
        <end position="184"/>
    </location>
</feature>
<evidence type="ECO:0000259" key="6">
    <source>
        <dbReference type="PROSITE" id="PS50157"/>
    </source>
</evidence>
<feature type="region of interest" description="Disordered" evidence="5">
    <location>
        <begin position="20"/>
        <end position="46"/>
    </location>
</feature>
<dbReference type="GO" id="GO:0005524">
    <property type="term" value="F:ATP binding"/>
    <property type="evidence" value="ECO:0007669"/>
    <property type="project" value="UniProtKB-KW"/>
</dbReference>
<evidence type="ECO:0000256" key="5">
    <source>
        <dbReference type="SAM" id="MobiDB-lite"/>
    </source>
</evidence>
<dbReference type="PROSITE" id="PS50157">
    <property type="entry name" value="ZINC_FINGER_C2H2_2"/>
    <property type="match status" value="3"/>
</dbReference>
<feature type="region of interest" description="Disordered" evidence="5">
    <location>
        <begin position="157"/>
        <end position="192"/>
    </location>
</feature>
<evidence type="ECO:0000256" key="4">
    <source>
        <dbReference type="PROSITE-ProRule" id="PRU00042"/>
    </source>
</evidence>
<feature type="domain" description="C2H2-type" evidence="6">
    <location>
        <begin position="142"/>
        <end position="170"/>
    </location>
</feature>
<protein>
    <recommendedName>
        <fullName evidence="6">C2H2-type domain-containing protein</fullName>
    </recommendedName>
</protein>
<dbReference type="InterPro" id="IPR024810">
    <property type="entry name" value="MAB21L/cGLR"/>
</dbReference>
<dbReference type="PANTHER" id="PTHR10656">
    <property type="entry name" value="CELL FATE DETERMINING PROTEIN MAB21-RELATED"/>
    <property type="match status" value="1"/>
</dbReference>
<evidence type="ECO:0000256" key="1">
    <source>
        <dbReference type="ARBA" id="ARBA00008307"/>
    </source>
</evidence>
<dbReference type="Proteomes" id="UP000683360">
    <property type="component" value="Unassembled WGS sequence"/>
</dbReference>
<dbReference type="Gene3D" id="3.30.160.60">
    <property type="entry name" value="Classic Zinc Finger"/>
    <property type="match status" value="1"/>
</dbReference>
<comment type="caution">
    <text evidence="7">The sequence shown here is derived from an EMBL/GenBank/DDBJ whole genome shotgun (WGS) entry which is preliminary data.</text>
</comment>
<dbReference type="Gene3D" id="1.10.1410.40">
    <property type="match status" value="1"/>
</dbReference>
<comment type="similarity">
    <text evidence="1">Belongs to the mab-21 family.</text>
</comment>
<dbReference type="SMART" id="SM01265">
    <property type="entry name" value="Mab-21"/>
    <property type="match status" value="1"/>
</dbReference>
<accession>A0A8S3UWF7</accession>
<dbReference type="OrthoDB" id="6149058at2759"/>
<feature type="compositionally biased region" description="Basic and acidic residues" evidence="5">
    <location>
        <begin position="118"/>
        <end position="133"/>
    </location>
</feature>